<evidence type="ECO:0000313" key="2">
    <source>
        <dbReference type="Proteomes" id="UP001179952"/>
    </source>
</evidence>
<dbReference type="PANTHER" id="PTHR13318">
    <property type="entry name" value="PARTNER OF PAIRED, ISOFORM B-RELATED"/>
    <property type="match status" value="1"/>
</dbReference>
<dbReference type="InterPro" id="IPR036047">
    <property type="entry name" value="F-box-like_dom_sf"/>
</dbReference>
<dbReference type="GO" id="GO:0019005">
    <property type="term" value="C:SCF ubiquitin ligase complex"/>
    <property type="evidence" value="ECO:0007669"/>
    <property type="project" value="TreeGrafter"/>
</dbReference>
<dbReference type="SUPFAM" id="SSF81383">
    <property type="entry name" value="F-box domain"/>
    <property type="match status" value="1"/>
</dbReference>
<dbReference type="EMBL" id="JAUJYN010000004">
    <property type="protein sequence ID" value="KAK1272379.1"/>
    <property type="molecule type" value="Genomic_DNA"/>
</dbReference>
<dbReference type="AlphaFoldDB" id="A0AAV9B7U7"/>
<gene>
    <name evidence="1" type="ORF">QJS04_geneDACA012446</name>
</gene>
<dbReference type="Gene3D" id="1.20.1280.50">
    <property type="match status" value="1"/>
</dbReference>
<organism evidence="1 2">
    <name type="scientific">Acorus gramineus</name>
    <name type="common">Dwarf sweet flag</name>
    <dbReference type="NCBI Taxonomy" id="55184"/>
    <lineage>
        <taxon>Eukaryota</taxon>
        <taxon>Viridiplantae</taxon>
        <taxon>Streptophyta</taxon>
        <taxon>Embryophyta</taxon>
        <taxon>Tracheophyta</taxon>
        <taxon>Spermatophyta</taxon>
        <taxon>Magnoliopsida</taxon>
        <taxon>Liliopsida</taxon>
        <taxon>Acoraceae</taxon>
        <taxon>Acorus</taxon>
    </lineage>
</organism>
<comment type="caution">
    <text evidence="1">The sequence shown here is derived from an EMBL/GenBank/DDBJ whole genome shotgun (WGS) entry which is preliminary data.</text>
</comment>
<dbReference type="InterPro" id="IPR032675">
    <property type="entry name" value="LRR_dom_sf"/>
</dbReference>
<name>A0AAV9B7U7_ACOGR</name>
<protein>
    <submittedName>
        <fullName evidence="1">F-box protein</fullName>
    </submittedName>
</protein>
<dbReference type="Proteomes" id="UP001179952">
    <property type="component" value="Unassembled WGS sequence"/>
</dbReference>
<sequence>MSLSPSLDNARPLKHLWFNPPLKHVVFKMHHLPRPPPGTLDPTASLSDELLLGILSRLPDSDSNPAYSLVCRRWLSLHGRLRRRLSLLHWPFLSSGRLAFRFPSLEDADLVPACFAPPEPVPIVLSRRSLSVPLHPSIAASAASGSVLDPLVLPRDSIDGGLRALAGCCPNLRRLALVAASGPGLASVADSCATLQELELHRCDDLSLKAVAGFQNLQILKLIGSVDGLYGGRPTDGRDEDATTGLSDIGLTIVAHGCKRLVKLELSGCEGSYDGIGAIGKCCPMLEELTICDHRMDAGWVAALSFCGNLKTLRLQGCKRIDVDPGPLEHLGVCPTIERLVLQRCQLRDRQSLHALLMVCSAVREIVFQDCWGLDDETFGITKICGRIKFLFLEGCSLLTTSGLESVILSWKDLQMLNVVSCNNIKDSEVTPALATLFSALKELKWRPDSRSLLEMSLAGTGIGKKGGRFFKKGREMRDKSWEIF</sequence>
<dbReference type="SUPFAM" id="SSF52047">
    <property type="entry name" value="RNI-like"/>
    <property type="match status" value="2"/>
</dbReference>
<dbReference type="Gene3D" id="3.80.10.10">
    <property type="entry name" value="Ribonuclease Inhibitor"/>
    <property type="match status" value="3"/>
</dbReference>
<reference evidence="1" key="2">
    <citation type="submission" date="2023-06" db="EMBL/GenBank/DDBJ databases">
        <authorList>
            <person name="Ma L."/>
            <person name="Liu K.-W."/>
            <person name="Li Z."/>
            <person name="Hsiao Y.-Y."/>
            <person name="Qi Y."/>
            <person name="Fu T."/>
            <person name="Tang G."/>
            <person name="Zhang D."/>
            <person name="Sun W.-H."/>
            <person name="Liu D.-K."/>
            <person name="Li Y."/>
            <person name="Chen G.-Z."/>
            <person name="Liu X.-D."/>
            <person name="Liao X.-Y."/>
            <person name="Jiang Y.-T."/>
            <person name="Yu X."/>
            <person name="Hao Y."/>
            <person name="Huang J."/>
            <person name="Zhao X.-W."/>
            <person name="Ke S."/>
            <person name="Chen Y.-Y."/>
            <person name="Wu W.-L."/>
            <person name="Hsu J.-L."/>
            <person name="Lin Y.-F."/>
            <person name="Huang M.-D."/>
            <person name="Li C.-Y."/>
            <person name="Huang L."/>
            <person name="Wang Z.-W."/>
            <person name="Zhao X."/>
            <person name="Zhong W.-Y."/>
            <person name="Peng D.-H."/>
            <person name="Ahmad S."/>
            <person name="Lan S."/>
            <person name="Zhang J.-S."/>
            <person name="Tsai W.-C."/>
            <person name="Van De Peer Y."/>
            <person name="Liu Z.-J."/>
        </authorList>
    </citation>
    <scope>NUCLEOTIDE SEQUENCE</scope>
    <source>
        <strain evidence="1">SCP</strain>
        <tissue evidence="1">Leaves</tissue>
    </source>
</reference>
<dbReference type="FunFam" id="3.80.10.10:FF:002340">
    <property type="entry name" value="Uncharacterized protein"/>
    <property type="match status" value="1"/>
</dbReference>
<proteinExistence type="predicted"/>
<keyword evidence="2" id="KW-1185">Reference proteome</keyword>
<evidence type="ECO:0000313" key="1">
    <source>
        <dbReference type="EMBL" id="KAK1272379.1"/>
    </source>
</evidence>
<accession>A0AAV9B7U7</accession>
<dbReference type="PANTHER" id="PTHR13318:SF74">
    <property type="entry name" value="OS02G0658500 PROTEIN"/>
    <property type="match status" value="1"/>
</dbReference>
<dbReference type="GO" id="GO:0031146">
    <property type="term" value="P:SCF-dependent proteasomal ubiquitin-dependent protein catabolic process"/>
    <property type="evidence" value="ECO:0007669"/>
    <property type="project" value="TreeGrafter"/>
</dbReference>
<reference evidence="1" key="1">
    <citation type="journal article" date="2023" name="Nat. Commun.">
        <title>Diploid and tetraploid genomes of Acorus and the evolution of monocots.</title>
        <authorList>
            <person name="Ma L."/>
            <person name="Liu K.W."/>
            <person name="Li Z."/>
            <person name="Hsiao Y.Y."/>
            <person name="Qi Y."/>
            <person name="Fu T."/>
            <person name="Tang G.D."/>
            <person name="Zhang D."/>
            <person name="Sun W.H."/>
            <person name="Liu D.K."/>
            <person name="Li Y."/>
            <person name="Chen G.Z."/>
            <person name="Liu X.D."/>
            <person name="Liao X.Y."/>
            <person name="Jiang Y.T."/>
            <person name="Yu X."/>
            <person name="Hao Y."/>
            <person name="Huang J."/>
            <person name="Zhao X.W."/>
            <person name="Ke S."/>
            <person name="Chen Y.Y."/>
            <person name="Wu W.L."/>
            <person name="Hsu J.L."/>
            <person name="Lin Y.F."/>
            <person name="Huang M.D."/>
            <person name="Li C.Y."/>
            <person name="Huang L."/>
            <person name="Wang Z.W."/>
            <person name="Zhao X."/>
            <person name="Zhong W.Y."/>
            <person name="Peng D.H."/>
            <person name="Ahmad S."/>
            <person name="Lan S."/>
            <person name="Zhang J.S."/>
            <person name="Tsai W.C."/>
            <person name="Van de Peer Y."/>
            <person name="Liu Z.J."/>
        </authorList>
    </citation>
    <scope>NUCLEOTIDE SEQUENCE</scope>
    <source>
        <strain evidence="1">SCP</strain>
    </source>
</reference>